<dbReference type="EMBL" id="CAJOAZ010012316">
    <property type="protein sequence ID" value="CAF4250387.1"/>
    <property type="molecule type" value="Genomic_DNA"/>
</dbReference>
<feature type="non-terminal residue" evidence="1">
    <location>
        <position position="30"/>
    </location>
</feature>
<name>A0A820EKT8_9BILA</name>
<evidence type="ECO:0000313" key="2">
    <source>
        <dbReference type="Proteomes" id="UP000663844"/>
    </source>
</evidence>
<dbReference type="Proteomes" id="UP000663844">
    <property type="component" value="Unassembled WGS sequence"/>
</dbReference>
<dbReference type="AlphaFoldDB" id="A0A820EKT8"/>
<gene>
    <name evidence="1" type="ORF">OXD698_LOCUS43401</name>
</gene>
<sequence length="30" mass="3214">MGTASSQIDGEYQPSFGTFHNLKAIDIDGN</sequence>
<reference evidence="1" key="1">
    <citation type="submission" date="2021-02" db="EMBL/GenBank/DDBJ databases">
        <authorList>
            <person name="Nowell W R."/>
        </authorList>
    </citation>
    <scope>NUCLEOTIDE SEQUENCE</scope>
</reference>
<evidence type="ECO:0000313" key="1">
    <source>
        <dbReference type="EMBL" id="CAF4250387.1"/>
    </source>
</evidence>
<organism evidence="1 2">
    <name type="scientific">Adineta steineri</name>
    <dbReference type="NCBI Taxonomy" id="433720"/>
    <lineage>
        <taxon>Eukaryota</taxon>
        <taxon>Metazoa</taxon>
        <taxon>Spiralia</taxon>
        <taxon>Gnathifera</taxon>
        <taxon>Rotifera</taxon>
        <taxon>Eurotatoria</taxon>
        <taxon>Bdelloidea</taxon>
        <taxon>Adinetida</taxon>
        <taxon>Adinetidae</taxon>
        <taxon>Adineta</taxon>
    </lineage>
</organism>
<comment type="caution">
    <text evidence="1">The sequence shown here is derived from an EMBL/GenBank/DDBJ whole genome shotgun (WGS) entry which is preliminary data.</text>
</comment>
<accession>A0A820EKT8</accession>
<protein>
    <submittedName>
        <fullName evidence="1">Uncharacterized protein</fullName>
    </submittedName>
</protein>
<proteinExistence type="predicted"/>